<dbReference type="SMART" id="SM00499">
    <property type="entry name" value="AAI"/>
    <property type="match status" value="1"/>
</dbReference>
<reference evidence="6" key="1">
    <citation type="submission" date="2019-03" db="EMBL/GenBank/DDBJ databases">
        <authorList>
            <person name="Mank J."/>
            <person name="Almeida P."/>
        </authorList>
    </citation>
    <scope>NUCLEOTIDE SEQUENCE</scope>
    <source>
        <strain evidence="6">78183</strain>
    </source>
</reference>
<dbReference type="InterPro" id="IPR036312">
    <property type="entry name" value="Bifun_inhib/LTP/seed_sf"/>
</dbReference>
<sequence>MARFFIVAAALASLLLALIGNASSYRTTVTTVEFDDQSGGRGRSGSCQEQIRRAELGSCEQYVSQSRPRIALRGTHSSRGDQGHAQQCCQQIRQVDRQCQCDALRSMIEEQTQQQQRRRPEQEETTEVMRRATEIQRQCGLPDCQSQSIWF</sequence>
<evidence type="ECO:0000313" key="6">
    <source>
        <dbReference type="EMBL" id="VFU53027.1"/>
    </source>
</evidence>
<dbReference type="InterPro" id="IPR000617">
    <property type="entry name" value="Napin/2SS/CON"/>
</dbReference>
<feature type="domain" description="Bifunctional inhibitor/plant lipid transfer protein/seed storage helical" evidence="5">
    <location>
        <begin position="47"/>
        <end position="144"/>
    </location>
</feature>
<evidence type="ECO:0000259" key="5">
    <source>
        <dbReference type="SMART" id="SM00499"/>
    </source>
</evidence>
<comment type="similarity">
    <text evidence="1">Belongs to the 2S seed storage albumins family.</text>
</comment>
<dbReference type="GO" id="GO:0045735">
    <property type="term" value="F:nutrient reservoir activity"/>
    <property type="evidence" value="ECO:0007669"/>
    <property type="project" value="InterPro"/>
</dbReference>
<feature type="chain" id="PRO_5027099344" description="Bifunctional inhibitor/plant lipid transfer protein/seed storage helical domain-containing protein" evidence="4">
    <location>
        <begin position="25"/>
        <end position="151"/>
    </location>
</feature>
<evidence type="ECO:0000256" key="4">
    <source>
        <dbReference type="SAM" id="SignalP"/>
    </source>
</evidence>
<dbReference type="EMBL" id="CAADRP010001818">
    <property type="protein sequence ID" value="VFU53027.1"/>
    <property type="molecule type" value="Genomic_DNA"/>
</dbReference>
<dbReference type="PANTHER" id="PTHR35496:SF20">
    <property type="entry name" value="2S SEED STORAGE PROTEIN 1-RELATED"/>
    <property type="match status" value="1"/>
</dbReference>
<evidence type="ECO:0000256" key="1">
    <source>
        <dbReference type="ARBA" id="ARBA00008262"/>
    </source>
</evidence>
<dbReference type="AlphaFoldDB" id="A0A6N2MIR2"/>
<proteinExistence type="inferred from homology"/>
<protein>
    <recommendedName>
        <fullName evidence="5">Bifunctional inhibitor/plant lipid transfer protein/seed storage helical domain-containing protein</fullName>
    </recommendedName>
</protein>
<feature type="signal peptide" evidence="4">
    <location>
        <begin position="1"/>
        <end position="24"/>
    </location>
</feature>
<name>A0A6N2MIR2_SALVM</name>
<keyword evidence="3" id="KW-1015">Disulfide bond</keyword>
<dbReference type="SUPFAM" id="SSF47699">
    <property type="entry name" value="Bifunctional inhibitor/lipid-transfer protein/seed storage 2S albumin"/>
    <property type="match status" value="1"/>
</dbReference>
<dbReference type="InterPro" id="IPR016140">
    <property type="entry name" value="Bifunc_inhib/LTP/seed_store"/>
</dbReference>
<dbReference type="PANTHER" id="PTHR35496">
    <property type="entry name" value="2S SEED STORAGE PROTEIN 1-RELATED"/>
    <property type="match status" value="1"/>
</dbReference>
<evidence type="ECO:0000256" key="3">
    <source>
        <dbReference type="ARBA" id="ARBA00023157"/>
    </source>
</evidence>
<keyword evidence="2 4" id="KW-0732">Signal</keyword>
<gene>
    <name evidence="6" type="ORF">SVIM_LOCUS367336</name>
</gene>
<dbReference type="Pfam" id="PF00234">
    <property type="entry name" value="Tryp_alpha_amyl"/>
    <property type="match status" value="1"/>
</dbReference>
<organism evidence="6">
    <name type="scientific">Salix viminalis</name>
    <name type="common">Common osier</name>
    <name type="synonym">Basket willow</name>
    <dbReference type="NCBI Taxonomy" id="40686"/>
    <lineage>
        <taxon>Eukaryota</taxon>
        <taxon>Viridiplantae</taxon>
        <taxon>Streptophyta</taxon>
        <taxon>Embryophyta</taxon>
        <taxon>Tracheophyta</taxon>
        <taxon>Spermatophyta</taxon>
        <taxon>Magnoliopsida</taxon>
        <taxon>eudicotyledons</taxon>
        <taxon>Gunneridae</taxon>
        <taxon>Pentapetalae</taxon>
        <taxon>rosids</taxon>
        <taxon>fabids</taxon>
        <taxon>Malpighiales</taxon>
        <taxon>Salicaceae</taxon>
        <taxon>Saliceae</taxon>
        <taxon>Salix</taxon>
    </lineage>
</organism>
<accession>A0A6N2MIR2</accession>
<evidence type="ECO:0000256" key="2">
    <source>
        <dbReference type="ARBA" id="ARBA00022729"/>
    </source>
</evidence>
<dbReference type="Gene3D" id="1.10.110.10">
    <property type="entry name" value="Plant lipid-transfer and hydrophobic proteins"/>
    <property type="match status" value="1"/>
</dbReference>